<feature type="compositionally biased region" description="Basic and acidic residues" evidence="1">
    <location>
        <begin position="268"/>
        <end position="277"/>
    </location>
</feature>
<dbReference type="Gramene" id="GBG83111">
    <property type="protein sequence ID" value="GBG83111"/>
    <property type="gene ID" value="CBR_g36729"/>
</dbReference>
<feature type="compositionally biased region" description="Acidic residues" evidence="1">
    <location>
        <begin position="198"/>
        <end position="210"/>
    </location>
</feature>
<dbReference type="EMBL" id="BFEA01000429">
    <property type="protein sequence ID" value="GBG83111.1"/>
    <property type="molecule type" value="Genomic_DNA"/>
</dbReference>
<accession>A0A388LLH8</accession>
<gene>
    <name evidence="2" type="ORF">CBR_g36729</name>
</gene>
<feature type="compositionally biased region" description="Basic and acidic residues" evidence="1">
    <location>
        <begin position="54"/>
        <end position="64"/>
    </location>
</feature>
<feature type="compositionally biased region" description="Basic and acidic residues" evidence="1">
    <location>
        <begin position="122"/>
        <end position="161"/>
    </location>
</feature>
<organism evidence="2 3">
    <name type="scientific">Chara braunii</name>
    <name type="common">Braun's stonewort</name>
    <dbReference type="NCBI Taxonomy" id="69332"/>
    <lineage>
        <taxon>Eukaryota</taxon>
        <taxon>Viridiplantae</taxon>
        <taxon>Streptophyta</taxon>
        <taxon>Charophyceae</taxon>
        <taxon>Charales</taxon>
        <taxon>Characeae</taxon>
        <taxon>Chara</taxon>
    </lineage>
</organism>
<evidence type="ECO:0000313" key="2">
    <source>
        <dbReference type="EMBL" id="GBG83111.1"/>
    </source>
</evidence>
<reference evidence="2 3" key="1">
    <citation type="journal article" date="2018" name="Cell">
        <title>The Chara Genome: Secondary Complexity and Implications for Plant Terrestrialization.</title>
        <authorList>
            <person name="Nishiyama T."/>
            <person name="Sakayama H."/>
            <person name="Vries J.D."/>
            <person name="Buschmann H."/>
            <person name="Saint-Marcoux D."/>
            <person name="Ullrich K.K."/>
            <person name="Haas F.B."/>
            <person name="Vanderstraeten L."/>
            <person name="Becker D."/>
            <person name="Lang D."/>
            <person name="Vosolsobe S."/>
            <person name="Rombauts S."/>
            <person name="Wilhelmsson P.K.I."/>
            <person name="Janitza P."/>
            <person name="Kern R."/>
            <person name="Heyl A."/>
            <person name="Rumpler F."/>
            <person name="Villalobos L.I.A.C."/>
            <person name="Clay J.M."/>
            <person name="Skokan R."/>
            <person name="Toyoda A."/>
            <person name="Suzuki Y."/>
            <person name="Kagoshima H."/>
            <person name="Schijlen E."/>
            <person name="Tajeshwar N."/>
            <person name="Catarino B."/>
            <person name="Hetherington A.J."/>
            <person name="Saltykova A."/>
            <person name="Bonnot C."/>
            <person name="Breuninger H."/>
            <person name="Symeonidi A."/>
            <person name="Radhakrishnan G.V."/>
            <person name="Van Nieuwerburgh F."/>
            <person name="Deforce D."/>
            <person name="Chang C."/>
            <person name="Karol K.G."/>
            <person name="Hedrich R."/>
            <person name="Ulvskov P."/>
            <person name="Glockner G."/>
            <person name="Delwiche C.F."/>
            <person name="Petrasek J."/>
            <person name="Van de Peer Y."/>
            <person name="Friml J."/>
            <person name="Beilby M."/>
            <person name="Dolan L."/>
            <person name="Kohara Y."/>
            <person name="Sugano S."/>
            <person name="Fujiyama A."/>
            <person name="Delaux P.-M."/>
            <person name="Quint M."/>
            <person name="TheiBen G."/>
            <person name="Hagemann M."/>
            <person name="Harholt J."/>
            <person name="Dunand C."/>
            <person name="Zachgo S."/>
            <person name="Langdale J."/>
            <person name="Maumus F."/>
            <person name="Straeten D.V.D."/>
            <person name="Gould S.B."/>
            <person name="Rensing S.A."/>
        </authorList>
    </citation>
    <scope>NUCLEOTIDE SEQUENCE [LARGE SCALE GENOMIC DNA]</scope>
    <source>
        <strain evidence="2 3">S276</strain>
    </source>
</reference>
<comment type="caution">
    <text evidence="2">The sequence shown here is derived from an EMBL/GenBank/DDBJ whole genome shotgun (WGS) entry which is preliminary data.</text>
</comment>
<dbReference type="AlphaFoldDB" id="A0A388LLH8"/>
<feature type="compositionally biased region" description="Basic and acidic residues" evidence="1">
    <location>
        <begin position="72"/>
        <end position="82"/>
    </location>
</feature>
<evidence type="ECO:0000256" key="1">
    <source>
        <dbReference type="SAM" id="MobiDB-lite"/>
    </source>
</evidence>
<evidence type="ECO:0000313" key="3">
    <source>
        <dbReference type="Proteomes" id="UP000265515"/>
    </source>
</evidence>
<dbReference type="Proteomes" id="UP000265515">
    <property type="component" value="Unassembled WGS sequence"/>
</dbReference>
<sequence>MSSPDLINIQFDLESAARLKYKRYLVIDLGKDGYVELESVCATTPWCPNCRQHFHSEDDPDCPKKKGISYADNDKGKGKQPDPRPGANVDGSRKKDGQGDKYSPSKERNSSAVPLKTPVGEKQTKRDDKEDEKVERSSEEKGGRTDRPSDSEGHRMDVDEKGGEEDEEKSRAMEEDTMKIREKRKREEEETNSKGTSDVEDEVEEEEEERVEGKGEREEDEDFSSGDSPSLSDENEEEEEGAKIGLMARAGGSDPSMVYDNAAYDEETPLKVPDEFSKPQNDAFSSEDCFSDC</sequence>
<name>A0A388LLH8_CHABU</name>
<protein>
    <submittedName>
        <fullName evidence="2">Uncharacterized protein</fullName>
    </submittedName>
</protein>
<feature type="region of interest" description="Disordered" evidence="1">
    <location>
        <begin position="52"/>
        <end position="293"/>
    </location>
</feature>
<feature type="compositionally biased region" description="Basic and acidic residues" evidence="1">
    <location>
        <begin position="91"/>
        <end position="109"/>
    </location>
</feature>
<proteinExistence type="predicted"/>
<keyword evidence="3" id="KW-1185">Reference proteome</keyword>
<feature type="compositionally biased region" description="Basic and acidic residues" evidence="1">
    <location>
        <begin position="168"/>
        <end position="192"/>
    </location>
</feature>